<keyword evidence="2" id="KW-0804">Transcription</keyword>
<gene>
    <name evidence="4" type="ORF">E5259_24435</name>
</gene>
<evidence type="ECO:0000313" key="4">
    <source>
        <dbReference type="EMBL" id="QMW80485.1"/>
    </source>
</evidence>
<dbReference type="GeneID" id="75054068"/>
<dbReference type="PANTHER" id="PTHR30363">
    <property type="entry name" value="HTH-TYPE TRANSCRIPTIONAL REGULATOR SRLR-RELATED"/>
    <property type="match status" value="1"/>
</dbReference>
<sequence length="263" mass="29008">MKQTEAHPLFAEERQEQIISLLSQNTKLLVPDLCDYFHVSPATIRSDLRELAAKGRLKRTHGGAIPINKTIYEPTNADKKIYNTPEKQAIAALAAQLVEDGDTIAIDAGTTMMELAKNLVGKEELTIVVNDLNIAVFLEQNTFSNIIVLGGNLRKGQQCTVGPITLSALTSLNVDKVFLATNAFTPEKGFMTPDINQAEVKKAMLRTATERIVLCDSSKIGKISFVEFAKLQDINKLVTDSGIDSRIRKYLDDNQDTIQVLYA</sequence>
<dbReference type="Gene3D" id="1.10.10.10">
    <property type="entry name" value="Winged helix-like DNA-binding domain superfamily/Winged helix DNA-binding domain"/>
    <property type="match status" value="1"/>
</dbReference>
<dbReference type="RefSeq" id="WP_018597690.1">
    <property type="nucleotide sequence ID" value="NZ_AP031416.1"/>
</dbReference>
<dbReference type="InterPro" id="IPR036390">
    <property type="entry name" value="WH_DNA-bd_sf"/>
</dbReference>
<keyword evidence="1" id="KW-0805">Transcription regulation</keyword>
<dbReference type="InterPro" id="IPR036388">
    <property type="entry name" value="WH-like_DNA-bd_sf"/>
</dbReference>
<evidence type="ECO:0000259" key="3">
    <source>
        <dbReference type="PROSITE" id="PS51000"/>
    </source>
</evidence>
<dbReference type="PANTHER" id="PTHR30363:SF44">
    <property type="entry name" value="AGA OPERON TRANSCRIPTIONAL REPRESSOR-RELATED"/>
    <property type="match status" value="1"/>
</dbReference>
<dbReference type="InterPro" id="IPR001034">
    <property type="entry name" value="DeoR_HTH"/>
</dbReference>
<dbReference type="GO" id="GO:0003700">
    <property type="term" value="F:DNA-binding transcription factor activity"/>
    <property type="evidence" value="ECO:0007669"/>
    <property type="project" value="InterPro"/>
</dbReference>
<evidence type="ECO:0000256" key="1">
    <source>
        <dbReference type="ARBA" id="ARBA00023015"/>
    </source>
</evidence>
<dbReference type="InterPro" id="IPR037171">
    <property type="entry name" value="NagB/RpiA_transferase-like"/>
</dbReference>
<evidence type="ECO:0000256" key="2">
    <source>
        <dbReference type="ARBA" id="ARBA00023163"/>
    </source>
</evidence>
<reference evidence="4 5" key="1">
    <citation type="submission" date="2019-04" db="EMBL/GenBank/DDBJ databases">
        <authorList>
            <person name="Schori C."/>
            <person name="Ahrens C."/>
        </authorList>
    </citation>
    <scope>NUCLEOTIDE SEQUENCE [LARGE SCALE GENOMIC DNA]</scope>
    <source>
        <strain evidence="4 5">DSM 2950</strain>
    </source>
</reference>
<dbReference type="InterPro" id="IPR050313">
    <property type="entry name" value="Carb_Metab_HTH_regulators"/>
</dbReference>
<dbReference type="InterPro" id="IPR014036">
    <property type="entry name" value="DeoR-like_C"/>
</dbReference>
<organism evidence="4 5">
    <name type="scientific">Blautia producta</name>
    <dbReference type="NCBI Taxonomy" id="33035"/>
    <lineage>
        <taxon>Bacteria</taxon>
        <taxon>Bacillati</taxon>
        <taxon>Bacillota</taxon>
        <taxon>Clostridia</taxon>
        <taxon>Lachnospirales</taxon>
        <taxon>Lachnospiraceae</taxon>
        <taxon>Blautia</taxon>
    </lineage>
</organism>
<dbReference type="Gene3D" id="3.40.50.1360">
    <property type="match status" value="1"/>
</dbReference>
<dbReference type="AlphaFoldDB" id="A0A7G5N0U2"/>
<proteinExistence type="predicted"/>
<name>A0A7G5N0U2_9FIRM</name>
<dbReference type="Pfam" id="PF08220">
    <property type="entry name" value="HTH_DeoR"/>
    <property type="match status" value="1"/>
</dbReference>
<dbReference type="SUPFAM" id="SSF100950">
    <property type="entry name" value="NagB/RpiA/CoA transferase-like"/>
    <property type="match status" value="1"/>
</dbReference>
<evidence type="ECO:0000313" key="5">
    <source>
        <dbReference type="Proteomes" id="UP000515789"/>
    </source>
</evidence>
<feature type="domain" description="HTH deoR-type" evidence="3">
    <location>
        <begin position="11"/>
        <end position="66"/>
    </location>
</feature>
<dbReference type="PRINTS" id="PR00037">
    <property type="entry name" value="HTHLACR"/>
</dbReference>
<dbReference type="PROSITE" id="PS51000">
    <property type="entry name" value="HTH_DEOR_2"/>
    <property type="match status" value="1"/>
</dbReference>
<dbReference type="Pfam" id="PF00455">
    <property type="entry name" value="DeoRC"/>
    <property type="match status" value="1"/>
</dbReference>
<accession>A0A7G5N0U2</accession>
<dbReference type="SUPFAM" id="SSF46785">
    <property type="entry name" value="Winged helix' DNA-binding domain"/>
    <property type="match status" value="1"/>
</dbReference>
<dbReference type="Proteomes" id="UP000515789">
    <property type="component" value="Chromosome"/>
</dbReference>
<dbReference type="EMBL" id="CP039126">
    <property type="protein sequence ID" value="QMW80485.1"/>
    <property type="molecule type" value="Genomic_DNA"/>
</dbReference>
<protein>
    <submittedName>
        <fullName evidence="4">DeoR/GlpR transcriptional regulator</fullName>
    </submittedName>
</protein>
<dbReference type="SMART" id="SM01134">
    <property type="entry name" value="DeoRC"/>
    <property type="match status" value="1"/>
</dbReference>
<dbReference type="SMART" id="SM00420">
    <property type="entry name" value="HTH_DEOR"/>
    <property type="match status" value="1"/>
</dbReference>